<comment type="caution">
    <text evidence="1">The sequence shown here is derived from an EMBL/GenBank/DDBJ whole genome shotgun (WGS) entry which is preliminary data.</text>
</comment>
<proteinExistence type="predicted"/>
<dbReference type="Proteomes" id="UP000821845">
    <property type="component" value="Chromosome 10"/>
</dbReference>
<sequence>MTRTAELTSQLDAGTILPCMHFPLAENVEDYSNNSYQVKSVDDAVKRCGRGCLSDNIATDCIPSARSGTHALIHYCRPFLFSSDTYEGLVMGEDSLITLLDWIPTHRQFPLRLPVIQEASFLAAPETTQFMGLAPPGMLCPAVPEDSVALRSLFLAAGPR</sequence>
<keyword evidence="2" id="KW-1185">Reference proteome</keyword>
<accession>A0ACB7T5A7</accession>
<evidence type="ECO:0000313" key="2">
    <source>
        <dbReference type="Proteomes" id="UP000821845"/>
    </source>
</evidence>
<protein>
    <submittedName>
        <fullName evidence="1">Uncharacterized protein</fullName>
    </submittedName>
</protein>
<dbReference type="EMBL" id="CM023490">
    <property type="protein sequence ID" value="KAH6942170.1"/>
    <property type="molecule type" value="Genomic_DNA"/>
</dbReference>
<gene>
    <name evidence="1" type="ORF">HPB50_001693</name>
</gene>
<evidence type="ECO:0000313" key="1">
    <source>
        <dbReference type="EMBL" id="KAH6942170.1"/>
    </source>
</evidence>
<reference evidence="1" key="1">
    <citation type="submission" date="2020-05" db="EMBL/GenBank/DDBJ databases">
        <title>Large-scale comparative analyses of tick genomes elucidate their genetic diversity and vector capacities.</title>
        <authorList>
            <person name="Jia N."/>
            <person name="Wang J."/>
            <person name="Shi W."/>
            <person name="Du L."/>
            <person name="Sun Y."/>
            <person name="Zhan W."/>
            <person name="Jiang J."/>
            <person name="Wang Q."/>
            <person name="Zhang B."/>
            <person name="Ji P."/>
            <person name="Sakyi L.B."/>
            <person name="Cui X."/>
            <person name="Yuan T."/>
            <person name="Jiang B."/>
            <person name="Yang W."/>
            <person name="Lam T.T.-Y."/>
            <person name="Chang Q."/>
            <person name="Ding S."/>
            <person name="Wang X."/>
            <person name="Zhu J."/>
            <person name="Ruan X."/>
            <person name="Zhao L."/>
            <person name="Wei J."/>
            <person name="Que T."/>
            <person name="Du C."/>
            <person name="Cheng J."/>
            <person name="Dai P."/>
            <person name="Han X."/>
            <person name="Huang E."/>
            <person name="Gao Y."/>
            <person name="Liu J."/>
            <person name="Shao H."/>
            <person name="Ye R."/>
            <person name="Li L."/>
            <person name="Wei W."/>
            <person name="Wang X."/>
            <person name="Wang C."/>
            <person name="Yang T."/>
            <person name="Huo Q."/>
            <person name="Li W."/>
            <person name="Guo W."/>
            <person name="Chen H."/>
            <person name="Zhou L."/>
            <person name="Ni X."/>
            <person name="Tian J."/>
            <person name="Zhou Y."/>
            <person name="Sheng Y."/>
            <person name="Liu T."/>
            <person name="Pan Y."/>
            <person name="Xia L."/>
            <person name="Li J."/>
            <person name="Zhao F."/>
            <person name="Cao W."/>
        </authorList>
    </citation>
    <scope>NUCLEOTIDE SEQUENCE</scope>
    <source>
        <strain evidence="1">Hyas-2018</strain>
    </source>
</reference>
<organism evidence="1 2">
    <name type="scientific">Hyalomma asiaticum</name>
    <name type="common">Tick</name>
    <dbReference type="NCBI Taxonomy" id="266040"/>
    <lineage>
        <taxon>Eukaryota</taxon>
        <taxon>Metazoa</taxon>
        <taxon>Ecdysozoa</taxon>
        <taxon>Arthropoda</taxon>
        <taxon>Chelicerata</taxon>
        <taxon>Arachnida</taxon>
        <taxon>Acari</taxon>
        <taxon>Parasitiformes</taxon>
        <taxon>Ixodida</taxon>
        <taxon>Ixodoidea</taxon>
        <taxon>Ixodidae</taxon>
        <taxon>Hyalomminae</taxon>
        <taxon>Hyalomma</taxon>
    </lineage>
</organism>
<name>A0ACB7T5A7_HYAAI</name>